<dbReference type="OrthoDB" id="329806at2"/>
<evidence type="ECO:0000313" key="2">
    <source>
        <dbReference type="EMBL" id="RPE13242.1"/>
    </source>
</evidence>
<dbReference type="Gene3D" id="3.40.50.720">
    <property type="entry name" value="NAD(P)-binding Rossmann-like Domain"/>
    <property type="match status" value="1"/>
</dbReference>
<dbReference type="EMBL" id="RPDH01000001">
    <property type="protein sequence ID" value="RPE13242.1"/>
    <property type="molecule type" value="Genomic_DNA"/>
</dbReference>
<comment type="caution">
    <text evidence="2">The sequence shown here is derived from an EMBL/GenBank/DDBJ whole genome shotgun (WGS) entry which is preliminary data.</text>
</comment>
<dbReference type="AlphaFoldDB" id="A0A3N4PWZ5"/>
<organism evidence="2 3">
    <name type="scientific">Chitinophaga lutea</name>
    <dbReference type="NCBI Taxonomy" id="2488634"/>
    <lineage>
        <taxon>Bacteria</taxon>
        <taxon>Pseudomonadati</taxon>
        <taxon>Bacteroidota</taxon>
        <taxon>Chitinophagia</taxon>
        <taxon>Chitinophagales</taxon>
        <taxon>Chitinophagaceae</taxon>
        <taxon>Chitinophaga</taxon>
    </lineage>
</organism>
<dbReference type="RefSeq" id="WP_123845760.1">
    <property type="nucleotide sequence ID" value="NZ_RPDH01000001.1"/>
</dbReference>
<gene>
    <name evidence="2" type="ORF">EGT74_06850</name>
</gene>
<sequence length="319" mass="36017">MKINIIGGSGFIGTNLTDAMINDWTILNLDKALSSKYDHLTVKVDICNNNEIQNNMRLADWVILLAAEHRDDVSPISLYYKVNVEGTANVLKAMNRAGIKKIIFTSSVAVYGLNKDNPDEYQEVDPFNHYGKSKWEAEEVLRTWYREAPEERTLIIIRPTVVFGPGNKGNVYNLLNQISSGKFLMIGDGNNKKSMAFVENITAFIKFCIVSDMTGYHLFNYADKPDMTTNELVSQAEKSLDRKILRLRIPYFIGYIGGLSLDIIAKVLRMKFSISAVRIKKFCATTQFSAEKVRQSGFKAPFSLDEGLNKTILSILKRT</sequence>
<evidence type="ECO:0000259" key="1">
    <source>
        <dbReference type="Pfam" id="PF01370"/>
    </source>
</evidence>
<evidence type="ECO:0000313" key="3">
    <source>
        <dbReference type="Proteomes" id="UP000278351"/>
    </source>
</evidence>
<feature type="domain" description="NAD-dependent epimerase/dehydratase" evidence="1">
    <location>
        <begin position="4"/>
        <end position="208"/>
    </location>
</feature>
<accession>A0A3N4PWZ5</accession>
<dbReference type="Proteomes" id="UP000278351">
    <property type="component" value="Unassembled WGS sequence"/>
</dbReference>
<keyword evidence="3" id="KW-1185">Reference proteome</keyword>
<dbReference type="InterPro" id="IPR050177">
    <property type="entry name" value="Lipid_A_modif_metabolic_enz"/>
</dbReference>
<dbReference type="InterPro" id="IPR036291">
    <property type="entry name" value="NAD(P)-bd_dom_sf"/>
</dbReference>
<reference evidence="2 3" key="1">
    <citation type="submission" date="2018-11" db="EMBL/GenBank/DDBJ databases">
        <title>Chitinophaga lutea sp.nov., isolate from arsenic contaminated soil.</title>
        <authorList>
            <person name="Zong Y."/>
        </authorList>
    </citation>
    <scope>NUCLEOTIDE SEQUENCE [LARGE SCALE GENOMIC DNA]</scope>
    <source>
        <strain evidence="2 3">ZY74</strain>
    </source>
</reference>
<proteinExistence type="predicted"/>
<name>A0A3N4PWZ5_9BACT</name>
<protein>
    <submittedName>
        <fullName evidence="2">NAD-dependent epimerase/dehydratase family protein</fullName>
    </submittedName>
</protein>
<dbReference type="InterPro" id="IPR001509">
    <property type="entry name" value="Epimerase_deHydtase"/>
</dbReference>
<dbReference type="Pfam" id="PF01370">
    <property type="entry name" value="Epimerase"/>
    <property type="match status" value="1"/>
</dbReference>
<dbReference type="PANTHER" id="PTHR43245">
    <property type="entry name" value="BIFUNCTIONAL POLYMYXIN RESISTANCE PROTEIN ARNA"/>
    <property type="match status" value="1"/>
</dbReference>
<dbReference type="SUPFAM" id="SSF51735">
    <property type="entry name" value="NAD(P)-binding Rossmann-fold domains"/>
    <property type="match status" value="1"/>
</dbReference>